<keyword evidence="1" id="KW-0808">Transferase</keyword>
<dbReference type="InterPro" id="IPR050832">
    <property type="entry name" value="Bact_Acetyltransf"/>
</dbReference>
<evidence type="ECO:0000313" key="6">
    <source>
        <dbReference type="Proteomes" id="UP001235064"/>
    </source>
</evidence>
<dbReference type="SUPFAM" id="SSF55729">
    <property type="entry name" value="Acyl-CoA N-acyltransferases (Nat)"/>
    <property type="match status" value="1"/>
</dbReference>
<evidence type="ECO:0000259" key="4">
    <source>
        <dbReference type="PROSITE" id="PS51186"/>
    </source>
</evidence>
<proteinExistence type="predicted"/>
<protein>
    <submittedName>
        <fullName evidence="5">GNAT family N-acetyltransferase</fullName>
    </submittedName>
</protein>
<evidence type="ECO:0000313" key="5">
    <source>
        <dbReference type="EMBL" id="MDL9977982.1"/>
    </source>
</evidence>
<gene>
    <name evidence="5" type="ORF">QSV35_01430</name>
</gene>
<keyword evidence="6" id="KW-1185">Reference proteome</keyword>
<dbReference type="Proteomes" id="UP001235064">
    <property type="component" value="Unassembled WGS sequence"/>
</dbReference>
<evidence type="ECO:0000256" key="3">
    <source>
        <dbReference type="SAM" id="MobiDB-lite"/>
    </source>
</evidence>
<dbReference type="Pfam" id="PF00583">
    <property type="entry name" value="Acetyltransf_1"/>
    <property type="match status" value="1"/>
</dbReference>
<accession>A0ABT7MU45</accession>
<name>A0ABT7MU45_9MICO</name>
<dbReference type="RefSeq" id="WP_286285942.1">
    <property type="nucleotide sequence ID" value="NZ_JASXSZ010000001.1"/>
</dbReference>
<dbReference type="PANTHER" id="PTHR43877">
    <property type="entry name" value="AMINOALKYLPHOSPHONATE N-ACETYLTRANSFERASE-RELATED-RELATED"/>
    <property type="match status" value="1"/>
</dbReference>
<dbReference type="InterPro" id="IPR000182">
    <property type="entry name" value="GNAT_dom"/>
</dbReference>
<keyword evidence="2" id="KW-0012">Acyltransferase</keyword>
<comment type="caution">
    <text evidence="5">The sequence shown here is derived from an EMBL/GenBank/DDBJ whole genome shotgun (WGS) entry which is preliminary data.</text>
</comment>
<feature type="region of interest" description="Disordered" evidence="3">
    <location>
        <begin position="143"/>
        <end position="167"/>
    </location>
</feature>
<evidence type="ECO:0000256" key="2">
    <source>
        <dbReference type="ARBA" id="ARBA00023315"/>
    </source>
</evidence>
<sequence>MTTTMQLITEADWQVLRDARLTALRDAPEAFSSTYAREVAFDEKTWRGRTATTRNFVARDAGSQVIGLVGGRRMPDSPSSDREVLSLWVAPSARGHGVAGMLIDAVADWARKEGARTLRLWVVDDNTPAQAAYLRAGFTMTGERQSVSPDDPRFEVRMSRSLSPCER</sequence>
<evidence type="ECO:0000256" key="1">
    <source>
        <dbReference type="ARBA" id="ARBA00022679"/>
    </source>
</evidence>
<reference evidence="5 6" key="1">
    <citation type="submission" date="2023-06" db="EMBL/GenBank/DDBJ databases">
        <title>Microbacterium sp. nov., isolated from a waste landfill.</title>
        <authorList>
            <person name="Wen W."/>
        </authorList>
    </citation>
    <scope>NUCLEOTIDE SEQUENCE [LARGE SCALE GENOMIC DNA]</scope>
    <source>
        <strain evidence="5 6">ASV49</strain>
    </source>
</reference>
<dbReference type="InterPro" id="IPR016181">
    <property type="entry name" value="Acyl_CoA_acyltransferase"/>
</dbReference>
<dbReference type="EMBL" id="JASXSZ010000001">
    <property type="protein sequence ID" value="MDL9977982.1"/>
    <property type="molecule type" value="Genomic_DNA"/>
</dbReference>
<dbReference type="PANTHER" id="PTHR43877:SF2">
    <property type="entry name" value="AMINOALKYLPHOSPHONATE N-ACETYLTRANSFERASE-RELATED"/>
    <property type="match status" value="1"/>
</dbReference>
<dbReference type="Gene3D" id="3.40.630.30">
    <property type="match status" value="1"/>
</dbReference>
<organism evidence="5 6">
    <name type="scientific">Microbacterium candidum</name>
    <dbReference type="NCBI Taxonomy" id="3041922"/>
    <lineage>
        <taxon>Bacteria</taxon>
        <taxon>Bacillati</taxon>
        <taxon>Actinomycetota</taxon>
        <taxon>Actinomycetes</taxon>
        <taxon>Micrococcales</taxon>
        <taxon>Microbacteriaceae</taxon>
        <taxon>Microbacterium</taxon>
    </lineage>
</organism>
<dbReference type="CDD" id="cd04301">
    <property type="entry name" value="NAT_SF"/>
    <property type="match status" value="1"/>
</dbReference>
<feature type="domain" description="N-acetyltransferase" evidence="4">
    <location>
        <begin position="3"/>
        <end position="163"/>
    </location>
</feature>
<dbReference type="PROSITE" id="PS51186">
    <property type="entry name" value="GNAT"/>
    <property type="match status" value="1"/>
</dbReference>